<evidence type="ECO:0000259" key="2">
    <source>
        <dbReference type="Pfam" id="PF09851"/>
    </source>
</evidence>
<proteinExistence type="predicted"/>
<dbReference type="AlphaFoldDB" id="A0A8I1EHY4"/>
<dbReference type="InterPro" id="IPR016410">
    <property type="entry name" value="Phage_imm"/>
</dbReference>
<dbReference type="Pfam" id="PF09851">
    <property type="entry name" value="SHOCT"/>
    <property type="match status" value="1"/>
</dbReference>
<keyword evidence="1" id="KW-0472">Membrane</keyword>
<dbReference type="EMBL" id="JAEHTE010000032">
    <property type="protein sequence ID" value="MBI6886452.1"/>
    <property type="molecule type" value="Genomic_DNA"/>
</dbReference>
<reference evidence="3" key="1">
    <citation type="submission" date="2020-12" db="EMBL/GenBank/DDBJ databases">
        <title>Enhanced detection system for hospital associated transmission using whole genome sequencing surveillance.</title>
        <authorList>
            <person name="Harrison L.H."/>
            <person name="Van Tyne D."/>
            <person name="Marsh J.W."/>
            <person name="Griffith M.P."/>
            <person name="Snyder D.J."/>
            <person name="Cooper V.S."/>
            <person name="Mustapha M."/>
        </authorList>
    </citation>
    <scope>NUCLEOTIDE SEQUENCE</scope>
    <source>
        <strain evidence="3">PSB00042</strain>
    </source>
</reference>
<evidence type="ECO:0000256" key="1">
    <source>
        <dbReference type="SAM" id="Phobius"/>
    </source>
</evidence>
<evidence type="ECO:0000313" key="4">
    <source>
        <dbReference type="Proteomes" id="UP000637061"/>
    </source>
</evidence>
<protein>
    <submittedName>
        <fullName evidence="3">Superinfection immunity protein</fullName>
    </submittedName>
</protein>
<feature type="transmembrane region" description="Helical" evidence="1">
    <location>
        <begin position="7"/>
        <end position="28"/>
    </location>
</feature>
<feature type="transmembrane region" description="Helical" evidence="1">
    <location>
        <begin position="34"/>
        <end position="60"/>
    </location>
</feature>
<dbReference type="RefSeq" id="WP_198747944.1">
    <property type="nucleotide sequence ID" value="NZ_JAEHTE010000032.1"/>
</dbReference>
<accession>A0A8I1EHY4</accession>
<evidence type="ECO:0000313" key="3">
    <source>
        <dbReference type="EMBL" id="MBI6886452.1"/>
    </source>
</evidence>
<organism evidence="3 4">
    <name type="scientific">Pseudomonas putida</name>
    <name type="common">Arthrobacter siderocapsulatus</name>
    <dbReference type="NCBI Taxonomy" id="303"/>
    <lineage>
        <taxon>Bacteria</taxon>
        <taxon>Pseudomonadati</taxon>
        <taxon>Pseudomonadota</taxon>
        <taxon>Gammaproteobacteria</taxon>
        <taxon>Pseudomonadales</taxon>
        <taxon>Pseudomonadaceae</taxon>
        <taxon>Pseudomonas</taxon>
    </lineage>
</organism>
<comment type="caution">
    <text evidence="3">The sequence shown here is derived from an EMBL/GenBank/DDBJ whole genome shotgun (WGS) entry which is preliminary data.</text>
</comment>
<keyword evidence="1" id="KW-1133">Transmembrane helix</keyword>
<feature type="domain" description="SHOCT" evidence="2">
    <location>
        <begin position="80"/>
        <end position="107"/>
    </location>
</feature>
<gene>
    <name evidence="3" type="ORF">JEU22_21345</name>
</gene>
<name>A0A8I1EHY4_PSEPU</name>
<dbReference type="Pfam" id="PF14373">
    <property type="entry name" value="Imm_superinfect"/>
    <property type="match status" value="1"/>
</dbReference>
<keyword evidence="1" id="KW-0812">Transmembrane</keyword>
<sequence>MEFLTGSYILIAAASFFLYILPMMIAFHRHHENYTVIFLVNLLLGWTVVAWVVCLIWSFVGRPRAFGEIKTSPVSQSRYEELEKISELRSSGVLTTEEFEREKSRILK</sequence>
<dbReference type="InterPro" id="IPR018649">
    <property type="entry name" value="SHOCT"/>
</dbReference>
<dbReference type="Proteomes" id="UP000637061">
    <property type="component" value="Unassembled WGS sequence"/>
</dbReference>